<accession>A0DA44</accession>
<dbReference type="HOGENOM" id="CLU_1252771_0_0_1"/>
<dbReference type="InterPro" id="IPR013320">
    <property type="entry name" value="ConA-like_dom_sf"/>
</dbReference>
<dbReference type="GeneID" id="5033094"/>
<proteinExistence type="predicted"/>
<dbReference type="SUPFAM" id="SSF49899">
    <property type="entry name" value="Concanavalin A-like lectins/glucanases"/>
    <property type="match status" value="1"/>
</dbReference>
<evidence type="ECO:0000256" key="1">
    <source>
        <dbReference type="SAM" id="Coils"/>
    </source>
</evidence>
<evidence type="ECO:0008006" key="4">
    <source>
        <dbReference type="Google" id="ProtNLM"/>
    </source>
</evidence>
<dbReference type="InParanoid" id="A0DA44"/>
<dbReference type="InterPro" id="IPR043136">
    <property type="entry name" value="B30.2/SPRY_sf"/>
</dbReference>
<dbReference type="RefSeq" id="XP_001447308.1">
    <property type="nucleotide sequence ID" value="XM_001447271.1"/>
</dbReference>
<protein>
    <recommendedName>
        <fullName evidence="4">PHR domain-containing protein</fullName>
    </recommendedName>
</protein>
<feature type="coiled-coil region" evidence="1">
    <location>
        <begin position="13"/>
        <end position="47"/>
    </location>
</feature>
<sequence length="221" mass="25799">MLKKNDSEQITKINDLKNENENLSEINQKNEQIIQQLQQTLKQAQQFSQSLTFSTIYKHNNCSVTQNGKVIQTKISGWQCCMCDQMIPKNDMIQFAVKIIEIGDIMIGIGFQGQCVEQRVSKLFYTNRTYNIYHNGQCYNHDQQDKNEKSIAFPFSTNDIIIVEVDIQKKYVKWKKQFTNQSFVSNSIYYQSLTIDTSKDLYPCVHLYGTCKVEILNQVFK</sequence>
<dbReference type="Gene3D" id="2.60.120.920">
    <property type="match status" value="1"/>
</dbReference>
<organism evidence="2 3">
    <name type="scientific">Paramecium tetraurelia</name>
    <dbReference type="NCBI Taxonomy" id="5888"/>
    <lineage>
        <taxon>Eukaryota</taxon>
        <taxon>Sar</taxon>
        <taxon>Alveolata</taxon>
        <taxon>Ciliophora</taxon>
        <taxon>Intramacronucleata</taxon>
        <taxon>Oligohymenophorea</taxon>
        <taxon>Peniculida</taxon>
        <taxon>Parameciidae</taxon>
        <taxon>Paramecium</taxon>
    </lineage>
</organism>
<evidence type="ECO:0000313" key="3">
    <source>
        <dbReference type="Proteomes" id="UP000000600"/>
    </source>
</evidence>
<dbReference type="OMA" id="NIHINGY"/>
<dbReference type="Proteomes" id="UP000000600">
    <property type="component" value="Unassembled WGS sequence"/>
</dbReference>
<name>A0DA44_PARTE</name>
<gene>
    <name evidence="2" type="ORF">GSPATT00039361001</name>
</gene>
<dbReference type="AlphaFoldDB" id="A0DA44"/>
<dbReference type="OrthoDB" id="306942at2759"/>
<reference evidence="2 3" key="1">
    <citation type="journal article" date="2006" name="Nature">
        <title>Global trends of whole-genome duplications revealed by the ciliate Paramecium tetraurelia.</title>
        <authorList>
            <consortium name="Genoscope"/>
            <person name="Aury J.-M."/>
            <person name="Jaillon O."/>
            <person name="Duret L."/>
            <person name="Noel B."/>
            <person name="Jubin C."/>
            <person name="Porcel B.M."/>
            <person name="Segurens B."/>
            <person name="Daubin V."/>
            <person name="Anthouard V."/>
            <person name="Aiach N."/>
            <person name="Arnaiz O."/>
            <person name="Billaut A."/>
            <person name="Beisson J."/>
            <person name="Blanc I."/>
            <person name="Bouhouche K."/>
            <person name="Camara F."/>
            <person name="Duharcourt S."/>
            <person name="Guigo R."/>
            <person name="Gogendeau D."/>
            <person name="Katinka M."/>
            <person name="Keller A.-M."/>
            <person name="Kissmehl R."/>
            <person name="Klotz C."/>
            <person name="Koll F."/>
            <person name="Le Moue A."/>
            <person name="Lepere C."/>
            <person name="Malinsky S."/>
            <person name="Nowacki M."/>
            <person name="Nowak J.K."/>
            <person name="Plattner H."/>
            <person name="Poulain J."/>
            <person name="Ruiz F."/>
            <person name="Serrano V."/>
            <person name="Zagulski M."/>
            <person name="Dessen P."/>
            <person name="Betermier M."/>
            <person name="Weissenbach J."/>
            <person name="Scarpelli C."/>
            <person name="Schachter V."/>
            <person name="Sperling L."/>
            <person name="Meyer E."/>
            <person name="Cohen J."/>
            <person name="Wincker P."/>
        </authorList>
    </citation>
    <scope>NUCLEOTIDE SEQUENCE [LARGE SCALE GENOMIC DNA]</scope>
    <source>
        <strain evidence="2 3">Stock d4-2</strain>
    </source>
</reference>
<dbReference type="EMBL" id="CT868347">
    <property type="protein sequence ID" value="CAK79911.1"/>
    <property type="molecule type" value="Genomic_DNA"/>
</dbReference>
<evidence type="ECO:0000313" key="2">
    <source>
        <dbReference type="EMBL" id="CAK79911.1"/>
    </source>
</evidence>
<keyword evidence="3" id="KW-1185">Reference proteome</keyword>
<keyword evidence="1" id="KW-0175">Coiled coil</keyword>
<dbReference type="KEGG" id="ptm:GSPATT00039361001"/>